<dbReference type="Proteomes" id="UP000426246">
    <property type="component" value="Chromosome"/>
</dbReference>
<organism evidence="1 2">
    <name type="scientific">Paenibacillus psychroresistens</name>
    <dbReference type="NCBI Taxonomy" id="1778678"/>
    <lineage>
        <taxon>Bacteria</taxon>
        <taxon>Bacillati</taxon>
        <taxon>Bacillota</taxon>
        <taxon>Bacilli</taxon>
        <taxon>Bacillales</taxon>
        <taxon>Paenibacillaceae</taxon>
        <taxon>Paenibacillus</taxon>
    </lineage>
</organism>
<dbReference type="Gene3D" id="3.20.20.80">
    <property type="entry name" value="Glycosidases"/>
    <property type="match status" value="1"/>
</dbReference>
<evidence type="ECO:0008006" key="3">
    <source>
        <dbReference type="Google" id="ProtNLM"/>
    </source>
</evidence>
<proteinExistence type="predicted"/>
<reference evidence="2" key="1">
    <citation type="submission" date="2018-11" db="EMBL/GenBank/DDBJ databases">
        <title>Complete genome sequence of Paenibacillus sp. ML311-T8.</title>
        <authorList>
            <person name="Nam Y.-D."/>
            <person name="Kang J."/>
            <person name="Chung W.-H."/>
            <person name="Park Y.S."/>
        </authorList>
    </citation>
    <scope>NUCLEOTIDE SEQUENCE [LARGE SCALE GENOMIC DNA]</scope>
    <source>
        <strain evidence="2">ML311-T8</strain>
    </source>
</reference>
<dbReference type="KEGG" id="ppsc:EHS13_31950"/>
<gene>
    <name evidence="1" type="ORF">EHS13_31950</name>
</gene>
<dbReference type="PANTHER" id="PTHR41244:SF1">
    <property type="entry name" value="GLYCOSYLTRANSFERASE"/>
    <property type="match status" value="1"/>
</dbReference>
<dbReference type="Pfam" id="PF14307">
    <property type="entry name" value="Glyco_tran_WbsX"/>
    <property type="match status" value="1"/>
</dbReference>
<dbReference type="EMBL" id="CP034235">
    <property type="protein sequence ID" value="QGQ99162.1"/>
    <property type="molecule type" value="Genomic_DNA"/>
</dbReference>
<dbReference type="PANTHER" id="PTHR41244">
    <property type="entry name" value="RHAMNAN SYNTHESIS F"/>
    <property type="match status" value="1"/>
</dbReference>
<sequence>MSLKAQIGVYYFPNYHADPVNEQRHGKGWNEWDLVRAATPRFEGHQQPKVPLWGYENEADPLVMAKKIDAAADFGIDSFIFDWYWYDNAPFLNRALDQGFLQAGNNERLKFSVMWANHDWIEIMPATRHKPYSVLAQGAVSEQEFIQATNYMIEHYFAHPSYWRINDGLYFSVYELMKLVEGFGSYAETTRILSGFRDRVRAAGLGELHLNAVVWGIANLPGEQKIEDVNGLLNELGFDSITSYVWIHHDEPVDFPATDYAKYRDVALLNFEKFTTEYTLPYFPNVSMGWDASPRTIQSDVYDNLGYPHTPILTGNTPAEFKKALQAAKDFFSKGLSNPPVLTINSWNEWTEGSYIEPDTEHGMEYLEAIRDVFGS</sequence>
<protein>
    <recommendedName>
        <fullName evidence="3">Glycosyl transferase</fullName>
    </recommendedName>
</protein>
<evidence type="ECO:0000313" key="2">
    <source>
        <dbReference type="Proteomes" id="UP000426246"/>
    </source>
</evidence>
<evidence type="ECO:0000313" key="1">
    <source>
        <dbReference type="EMBL" id="QGQ99162.1"/>
    </source>
</evidence>
<keyword evidence="2" id="KW-1185">Reference proteome</keyword>
<dbReference type="AlphaFoldDB" id="A0A6B8RTR2"/>
<dbReference type="RefSeq" id="WP_155704271.1">
    <property type="nucleotide sequence ID" value="NZ_CP034235.1"/>
</dbReference>
<accession>A0A6B8RTR2</accession>
<name>A0A6B8RTR2_9BACL</name>
<dbReference type="OrthoDB" id="9816424at2"/>
<dbReference type="InterPro" id="IPR032719">
    <property type="entry name" value="WbsX"/>
</dbReference>